<evidence type="ECO:0000313" key="8">
    <source>
        <dbReference type="EMBL" id="RDS78696.1"/>
    </source>
</evidence>
<evidence type="ECO:0000256" key="5">
    <source>
        <dbReference type="ARBA" id="ARBA00024934"/>
    </source>
</evidence>
<dbReference type="Proteomes" id="UP000254101">
    <property type="component" value="Unassembled WGS sequence"/>
</dbReference>
<evidence type="ECO:0000256" key="1">
    <source>
        <dbReference type="ARBA" id="ARBA00004117"/>
    </source>
</evidence>
<keyword evidence="8" id="KW-0969">Cilium</keyword>
<feature type="domain" description="Flagellar basal body rod protein N-terminal" evidence="7">
    <location>
        <begin position="5"/>
        <end position="24"/>
    </location>
</feature>
<keyword evidence="8" id="KW-0966">Cell projection</keyword>
<keyword evidence="4 6" id="KW-0975">Bacterial flagellum</keyword>
<evidence type="ECO:0000259" key="7">
    <source>
        <dbReference type="Pfam" id="PF00460"/>
    </source>
</evidence>
<dbReference type="Pfam" id="PF00460">
    <property type="entry name" value="Flg_bb_rod"/>
    <property type="match status" value="1"/>
</dbReference>
<evidence type="ECO:0000256" key="4">
    <source>
        <dbReference type="ARBA" id="ARBA00023143"/>
    </source>
</evidence>
<evidence type="ECO:0000256" key="6">
    <source>
        <dbReference type="PIRNR" id="PIRNR002889"/>
    </source>
</evidence>
<keyword evidence="8" id="KW-0282">Flagellum</keyword>
<dbReference type="InterPro" id="IPR001444">
    <property type="entry name" value="Flag_bb_rod_N"/>
</dbReference>
<reference evidence="8 9" key="1">
    <citation type="submission" date="2018-07" db="EMBL/GenBank/DDBJ databases">
        <title>Erythrobacter nanhaiensis sp. nov., a novel member of the genus Erythrobacter isolated from the South China Sea.</title>
        <authorList>
            <person name="Chen X."/>
            <person name="Liu J."/>
        </authorList>
    </citation>
    <scope>NUCLEOTIDE SEQUENCE [LARGE SCALE GENOMIC DNA]</scope>
    <source>
        <strain evidence="8 9">S-5</strain>
    </source>
</reference>
<comment type="subcellular location">
    <subcellularLocation>
        <location evidence="1 6">Bacterial flagellum basal body</location>
    </subcellularLocation>
</comment>
<proteinExistence type="inferred from homology"/>
<keyword evidence="9" id="KW-1185">Reference proteome</keyword>
<comment type="subunit">
    <text evidence="6">The basal body constitutes a major portion of the flagellar organelle and consists of a number of rings mounted on a central rod.</text>
</comment>
<comment type="caution">
    <text evidence="8">The sequence shown here is derived from an EMBL/GenBank/DDBJ whole genome shotgun (WGS) entry which is preliminary data.</text>
</comment>
<dbReference type="EMBL" id="QRBB01000001">
    <property type="protein sequence ID" value="RDS78696.1"/>
    <property type="molecule type" value="Genomic_DNA"/>
</dbReference>
<dbReference type="InterPro" id="IPR006300">
    <property type="entry name" value="FlgB"/>
</dbReference>
<organism evidence="8 9">
    <name type="scientific">Alteriqipengyuania lutimaris</name>
    <dbReference type="NCBI Taxonomy" id="1538146"/>
    <lineage>
        <taxon>Bacteria</taxon>
        <taxon>Pseudomonadati</taxon>
        <taxon>Pseudomonadota</taxon>
        <taxon>Alphaproteobacteria</taxon>
        <taxon>Sphingomonadales</taxon>
        <taxon>Erythrobacteraceae</taxon>
        <taxon>Alteriqipengyuania</taxon>
    </lineage>
</organism>
<comment type="function">
    <text evidence="5 6">Structural component of flagellum, the bacterial motility apparatus. Part of the rod structure of flagellar basal body.</text>
</comment>
<sequence length="125" mass="13388">MRHLSDRQQVIAQNIANGDTPGYKAREVEAPSFAGLVDANGATRVARPTVRISAEMRALGASQQTSGAIVLDQNTVETKPDGNNVTLEEQVLKLGAVQSEFAAMTNLYRKQMQMMKIATGRGGNG</sequence>
<gene>
    <name evidence="8" type="ORF">DL238_12735</name>
</gene>
<evidence type="ECO:0000313" key="9">
    <source>
        <dbReference type="Proteomes" id="UP000254101"/>
    </source>
</evidence>
<dbReference type="AlphaFoldDB" id="A0A395LNP6"/>
<comment type="similarity">
    <text evidence="2 6">Belongs to the flagella basal body rod proteins family.</text>
</comment>
<dbReference type="PIRSF" id="PIRSF002889">
    <property type="entry name" value="Rod_FlgB"/>
    <property type="match status" value="1"/>
</dbReference>
<protein>
    <recommendedName>
        <fullName evidence="3 6">Flagellar basal body rod protein FlgB</fullName>
    </recommendedName>
</protein>
<evidence type="ECO:0000256" key="2">
    <source>
        <dbReference type="ARBA" id="ARBA00009677"/>
    </source>
</evidence>
<evidence type="ECO:0000256" key="3">
    <source>
        <dbReference type="ARBA" id="ARBA00014376"/>
    </source>
</evidence>
<dbReference type="GO" id="GO:0071973">
    <property type="term" value="P:bacterial-type flagellum-dependent cell motility"/>
    <property type="evidence" value="ECO:0007669"/>
    <property type="project" value="InterPro"/>
</dbReference>
<dbReference type="GO" id="GO:0030694">
    <property type="term" value="C:bacterial-type flagellum basal body, rod"/>
    <property type="evidence" value="ECO:0007669"/>
    <property type="project" value="InterPro"/>
</dbReference>
<accession>A0A395LNP6</accession>
<dbReference type="OrthoDB" id="9788334at2"/>
<name>A0A395LNP6_9SPHN</name>